<reference evidence="2" key="1">
    <citation type="submission" date="2018-02" db="EMBL/GenBank/DDBJ databases">
        <title>Rhizophora mucronata_Transcriptome.</title>
        <authorList>
            <person name="Meera S.P."/>
            <person name="Sreeshan A."/>
            <person name="Augustine A."/>
        </authorList>
    </citation>
    <scope>NUCLEOTIDE SEQUENCE</scope>
    <source>
        <tissue evidence="2">Leaf</tissue>
    </source>
</reference>
<proteinExistence type="predicted"/>
<evidence type="ECO:0000313" key="2">
    <source>
        <dbReference type="EMBL" id="MBX41537.1"/>
    </source>
</evidence>
<evidence type="ECO:0000256" key="1">
    <source>
        <dbReference type="SAM" id="MobiDB-lite"/>
    </source>
</evidence>
<sequence length="60" mass="6931">MHLGFQPTRGTVCALKRRDRTNAKTETKQSSSNNVYAPMHKSEKDSLTLILQRHHRNLNL</sequence>
<accession>A0A2P2NGC6</accession>
<protein>
    <submittedName>
        <fullName evidence="2">Uncharacterized protein</fullName>
    </submittedName>
</protein>
<name>A0A2P2NGC6_RHIMU</name>
<organism evidence="2">
    <name type="scientific">Rhizophora mucronata</name>
    <name type="common">Asiatic mangrove</name>
    <dbReference type="NCBI Taxonomy" id="61149"/>
    <lineage>
        <taxon>Eukaryota</taxon>
        <taxon>Viridiplantae</taxon>
        <taxon>Streptophyta</taxon>
        <taxon>Embryophyta</taxon>
        <taxon>Tracheophyta</taxon>
        <taxon>Spermatophyta</taxon>
        <taxon>Magnoliopsida</taxon>
        <taxon>eudicotyledons</taxon>
        <taxon>Gunneridae</taxon>
        <taxon>Pentapetalae</taxon>
        <taxon>rosids</taxon>
        <taxon>fabids</taxon>
        <taxon>Malpighiales</taxon>
        <taxon>Rhizophoraceae</taxon>
        <taxon>Rhizophora</taxon>
    </lineage>
</organism>
<dbReference type="EMBL" id="GGEC01061053">
    <property type="protein sequence ID" value="MBX41537.1"/>
    <property type="molecule type" value="Transcribed_RNA"/>
</dbReference>
<feature type="region of interest" description="Disordered" evidence="1">
    <location>
        <begin position="20"/>
        <end position="41"/>
    </location>
</feature>
<dbReference type="AlphaFoldDB" id="A0A2P2NGC6"/>